<sequence>MNTVLPPNKKRREEITIKYFELLDRHLAELISGVSIEMLELQDIANILCISQKHLIKIIQETSGNHPCHFYVQKILTCTKSLLANNELTISEIAQRLTYDPSNFTKFFKKYEGMSPSQFRQLQKAKSSP</sequence>
<evidence type="ECO:0000256" key="2">
    <source>
        <dbReference type="ARBA" id="ARBA00023125"/>
    </source>
</evidence>
<dbReference type="RefSeq" id="WP_075991850.1">
    <property type="nucleotide sequence ID" value="NZ_DAIRPU010000012.1"/>
</dbReference>
<dbReference type="OrthoDB" id="956952at2"/>
<dbReference type="GO" id="GO:0043565">
    <property type="term" value="F:sequence-specific DNA binding"/>
    <property type="evidence" value="ECO:0007669"/>
    <property type="project" value="InterPro"/>
</dbReference>
<keyword evidence="1" id="KW-0805">Transcription regulation</keyword>
<dbReference type="Pfam" id="PF12833">
    <property type="entry name" value="HTH_18"/>
    <property type="match status" value="1"/>
</dbReference>
<name>A0A562MAH0_9SPHI</name>
<keyword evidence="2 5" id="KW-0238">DNA-binding</keyword>
<feature type="domain" description="HTH araC/xylS-type" evidence="4">
    <location>
        <begin position="17"/>
        <end position="122"/>
    </location>
</feature>
<protein>
    <submittedName>
        <fullName evidence="5">AraC-like DNA-binding protein</fullName>
    </submittedName>
</protein>
<proteinExistence type="predicted"/>
<dbReference type="Proteomes" id="UP000315908">
    <property type="component" value="Unassembled WGS sequence"/>
</dbReference>
<dbReference type="SMART" id="SM00342">
    <property type="entry name" value="HTH_ARAC"/>
    <property type="match status" value="1"/>
</dbReference>
<dbReference type="SUPFAM" id="SSF46689">
    <property type="entry name" value="Homeodomain-like"/>
    <property type="match status" value="1"/>
</dbReference>
<evidence type="ECO:0000259" key="4">
    <source>
        <dbReference type="PROSITE" id="PS01124"/>
    </source>
</evidence>
<reference evidence="5 6" key="1">
    <citation type="journal article" date="2015" name="Stand. Genomic Sci.">
        <title>Genomic Encyclopedia of Bacterial and Archaeal Type Strains, Phase III: the genomes of soil and plant-associated and newly described type strains.</title>
        <authorList>
            <person name="Whitman W.B."/>
            <person name="Woyke T."/>
            <person name="Klenk H.P."/>
            <person name="Zhou Y."/>
            <person name="Lilburn T.G."/>
            <person name="Beck B.J."/>
            <person name="De Vos P."/>
            <person name="Vandamme P."/>
            <person name="Eisen J.A."/>
            <person name="Garrity G."/>
            <person name="Hugenholtz P."/>
            <person name="Kyrpides N.C."/>
        </authorList>
    </citation>
    <scope>NUCLEOTIDE SEQUENCE [LARGE SCALE GENOMIC DNA]</scope>
    <source>
        <strain evidence="5 6">CGMCC 1.6855</strain>
    </source>
</reference>
<dbReference type="InterPro" id="IPR009057">
    <property type="entry name" value="Homeodomain-like_sf"/>
</dbReference>
<evidence type="ECO:0000313" key="6">
    <source>
        <dbReference type="Proteomes" id="UP000315908"/>
    </source>
</evidence>
<dbReference type="GO" id="GO:0003700">
    <property type="term" value="F:DNA-binding transcription factor activity"/>
    <property type="evidence" value="ECO:0007669"/>
    <property type="project" value="InterPro"/>
</dbReference>
<dbReference type="AlphaFoldDB" id="A0A562MAH0"/>
<dbReference type="PANTHER" id="PTHR43280">
    <property type="entry name" value="ARAC-FAMILY TRANSCRIPTIONAL REGULATOR"/>
    <property type="match status" value="1"/>
</dbReference>
<accession>A0A562MAH0</accession>
<dbReference type="InterPro" id="IPR018060">
    <property type="entry name" value="HTH_AraC"/>
</dbReference>
<evidence type="ECO:0000256" key="3">
    <source>
        <dbReference type="ARBA" id="ARBA00023163"/>
    </source>
</evidence>
<evidence type="ECO:0000313" key="5">
    <source>
        <dbReference type="EMBL" id="TWI16904.1"/>
    </source>
</evidence>
<dbReference type="EMBL" id="VLKR01000025">
    <property type="protein sequence ID" value="TWI16904.1"/>
    <property type="molecule type" value="Genomic_DNA"/>
</dbReference>
<keyword evidence="3" id="KW-0804">Transcription</keyword>
<comment type="caution">
    <text evidence="5">The sequence shown here is derived from an EMBL/GenBank/DDBJ whole genome shotgun (WGS) entry which is preliminary data.</text>
</comment>
<gene>
    <name evidence="5" type="ORF">IQ31_04082</name>
</gene>
<evidence type="ECO:0000256" key="1">
    <source>
        <dbReference type="ARBA" id="ARBA00023015"/>
    </source>
</evidence>
<dbReference type="PROSITE" id="PS01124">
    <property type="entry name" value="HTH_ARAC_FAMILY_2"/>
    <property type="match status" value="1"/>
</dbReference>
<organism evidence="5 6">
    <name type="scientific">Sphingobacterium siyangense</name>
    <dbReference type="NCBI Taxonomy" id="459529"/>
    <lineage>
        <taxon>Bacteria</taxon>
        <taxon>Pseudomonadati</taxon>
        <taxon>Bacteroidota</taxon>
        <taxon>Sphingobacteriia</taxon>
        <taxon>Sphingobacteriales</taxon>
        <taxon>Sphingobacteriaceae</taxon>
        <taxon>Sphingobacterium</taxon>
    </lineage>
</organism>
<dbReference type="PANTHER" id="PTHR43280:SF32">
    <property type="entry name" value="TRANSCRIPTIONAL REGULATORY PROTEIN"/>
    <property type="match status" value="1"/>
</dbReference>
<dbReference type="Gene3D" id="1.10.10.60">
    <property type="entry name" value="Homeodomain-like"/>
    <property type="match status" value="1"/>
</dbReference>